<protein>
    <recommendedName>
        <fullName evidence="1">Phosphotyrosine protein phosphatase I domain-containing protein</fullName>
    </recommendedName>
</protein>
<comment type="caution">
    <text evidence="2">The sequence shown here is derived from an EMBL/GenBank/DDBJ whole genome shotgun (WGS) entry which is preliminary data.</text>
</comment>
<dbReference type="Proteomes" id="UP001165122">
    <property type="component" value="Unassembled WGS sequence"/>
</dbReference>
<dbReference type="OrthoDB" id="3388at2759"/>
<keyword evidence="3" id="KW-1185">Reference proteome</keyword>
<dbReference type="InterPro" id="IPR036196">
    <property type="entry name" value="Ptyr_pPase_sf"/>
</dbReference>
<gene>
    <name evidence="2" type="ORF">TrLO_g6844</name>
</gene>
<evidence type="ECO:0000313" key="3">
    <source>
        <dbReference type="Proteomes" id="UP001165122"/>
    </source>
</evidence>
<dbReference type="SUPFAM" id="SSF52788">
    <property type="entry name" value="Phosphotyrosine protein phosphatases I"/>
    <property type="match status" value="1"/>
</dbReference>
<dbReference type="Gene3D" id="3.40.50.2300">
    <property type="match status" value="1"/>
</dbReference>
<sequence>MADSPTPSSTLSSAGVISPTSSATRPLTICYVCTSNVCRSPMAAAIASSILASGLLSSSLPPIRVISRGLTDNYSKWGSSASNRMVTAAGARLAKSPLAQTHISNFLSLHKSTPMTREEASDPNTIIFLVTSKHISWLSSAVTPEITNSATSQNRLKQIDSPDPSTNHDIADPYFGDQNDYDLVCSHLLYSVPLSLMRVLVERGCVGEDERKAVEEDVKGKGDWGGEMLEVAREFGRMQGQAG</sequence>
<dbReference type="Pfam" id="PF01451">
    <property type="entry name" value="LMWPc"/>
    <property type="match status" value="1"/>
</dbReference>
<dbReference type="InterPro" id="IPR023485">
    <property type="entry name" value="Ptyr_pPase"/>
</dbReference>
<feature type="domain" description="Phosphotyrosine protein phosphatase I" evidence="1">
    <location>
        <begin position="29"/>
        <end position="188"/>
    </location>
</feature>
<name>A0A9W7KS29_9STRA</name>
<dbReference type="EMBL" id="BRXW01000137">
    <property type="protein sequence ID" value="GMI09441.1"/>
    <property type="molecule type" value="Genomic_DNA"/>
</dbReference>
<organism evidence="2 3">
    <name type="scientific">Triparma laevis f. longispina</name>
    <dbReference type="NCBI Taxonomy" id="1714387"/>
    <lineage>
        <taxon>Eukaryota</taxon>
        <taxon>Sar</taxon>
        <taxon>Stramenopiles</taxon>
        <taxon>Ochrophyta</taxon>
        <taxon>Bolidophyceae</taxon>
        <taxon>Parmales</taxon>
        <taxon>Triparmaceae</taxon>
        <taxon>Triparma</taxon>
    </lineage>
</organism>
<evidence type="ECO:0000259" key="1">
    <source>
        <dbReference type="Pfam" id="PF01451"/>
    </source>
</evidence>
<accession>A0A9W7KS29</accession>
<proteinExistence type="predicted"/>
<dbReference type="AlphaFoldDB" id="A0A9W7KS29"/>
<evidence type="ECO:0000313" key="2">
    <source>
        <dbReference type="EMBL" id="GMI09441.1"/>
    </source>
</evidence>
<reference evidence="3" key="1">
    <citation type="journal article" date="2023" name="Commun. Biol.">
        <title>Genome analysis of Parmales, the sister group of diatoms, reveals the evolutionary specialization of diatoms from phago-mixotrophs to photoautotrophs.</title>
        <authorList>
            <person name="Ban H."/>
            <person name="Sato S."/>
            <person name="Yoshikawa S."/>
            <person name="Yamada K."/>
            <person name="Nakamura Y."/>
            <person name="Ichinomiya M."/>
            <person name="Sato N."/>
            <person name="Blanc-Mathieu R."/>
            <person name="Endo H."/>
            <person name="Kuwata A."/>
            <person name="Ogata H."/>
        </authorList>
    </citation>
    <scope>NUCLEOTIDE SEQUENCE [LARGE SCALE GENOMIC DNA]</scope>
    <source>
        <strain evidence="3">NIES 3700</strain>
    </source>
</reference>